<evidence type="ECO:0000259" key="1">
    <source>
        <dbReference type="Pfam" id="PF13302"/>
    </source>
</evidence>
<reference evidence="2" key="2">
    <citation type="submission" date="2020-09" db="EMBL/GenBank/DDBJ databases">
        <authorList>
            <person name="Sun Q."/>
            <person name="Ohkuma M."/>
        </authorList>
    </citation>
    <scope>NUCLEOTIDE SEQUENCE</scope>
    <source>
        <strain evidence="2">JCM 31311</strain>
    </source>
</reference>
<dbReference type="AlphaFoldDB" id="A0A918C1R2"/>
<gene>
    <name evidence="2" type="ORF">GCM10008957_11870</name>
</gene>
<keyword evidence="3" id="KW-1185">Reference proteome</keyword>
<protein>
    <submittedName>
        <fullName evidence="2">N-acetyltransferase</fullName>
    </submittedName>
</protein>
<evidence type="ECO:0000313" key="3">
    <source>
        <dbReference type="Proteomes" id="UP000603865"/>
    </source>
</evidence>
<dbReference type="EMBL" id="BMQL01000004">
    <property type="protein sequence ID" value="GGR00666.1"/>
    <property type="molecule type" value="Genomic_DNA"/>
</dbReference>
<evidence type="ECO:0000313" key="2">
    <source>
        <dbReference type="EMBL" id="GGR00666.1"/>
    </source>
</evidence>
<name>A0A918C1R2_9DEIO</name>
<organism evidence="2 3">
    <name type="scientific">Deinococcus ruber</name>
    <dbReference type="NCBI Taxonomy" id="1848197"/>
    <lineage>
        <taxon>Bacteria</taxon>
        <taxon>Thermotogati</taxon>
        <taxon>Deinococcota</taxon>
        <taxon>Deinococci</taxon>
        <taxon>Deinococcales</taxon>
        <taxon>Deinococcaceae</taxon>
        <taxon>Deinococcus</taxon>
    </lineage>
</organism>
<comment type="caution">
    <text evidence="2">The sequence shown here is derived from an EMBL/GenBank/DDBJ whole genome shotgun (WGS) entry which is preliminary data.</text>
</comment>
<dbReference type="Pfam" id="PF13302">
    <property type="entry name" value="Acetyltransf_3"/>
    <property type="match status" value="1"/>
</dbReference>
<dbReference type="InterPro" id="IPR016181">
    <property type="entry name" value="Acyl_CoA_acyltransferase"/>
</dbReference>
<sequence length="202" mass="22178">MTTASLEDWLRPVTLTGRFVRLEALSTSHAADLFRHADAATTALLARGGPTEHSLDGWADYIGRLNAVPNRLNWAVVMLDSGVAAGRISFSTVQHADGWIEIGTMLTPPFWGTAANKEAKLLLLERAFEVLGAGRVHFRVDARNERSRAAMLRLGAVQEGILRSYQRRPDGSTRDSVMYSVLPQEWPAVKAGLQARLEQKSG</sequence>
<dbReference type="SUPFAM" id="SSF55729">
    <property type="entry name" value="Acyl-CoA N-acyltransferases (Nat)"/>
    <property type="match status" value="1"/>
</dbReference>
<dbReference type="RefSeq" id="WP_189088599.1">
    <property type="nucleotide sequence ID" value="NZ_BMQL01000004.1"/>
</dbReference>
<dbReference type="PANTHER" id="PTHR43610:SF1">
    <property type="entry name" value="N-ACETYLTRANSFERASE DOMAIN-CONTAINING PROTEIN"/>
    <property type="match status" value="1"/>
</dbReference>
<dbReference type="InterPro" id="IPR000182">
    <property type="entry name" value="GNAT_dom"/>
</dbReference>
<accession>A0A918C1R2</accession>
<proteinExistence type="predicted"/>
<dbReference type="Gene3D" id="3.40.630.30">
    <property type="match status" value="1"/>
</dbReference>
<feature type="domain" description="N-acetyltransferase" evidence="1">
    <location>
        <begin position="21"/>
        <end position="156"/>
    </location>
</feature>
<dbReference type="PANTHER" id="PTHR43610">
    <property type="entry name" value="BLL6696 PROTEIN"/>
    <property type="match status" value="1"/>
</dbReference>
<reference evidence="2" key="1">
    <citation type="journal article" date="2014" name="Int. J. Syst. Evol. Microbiol.">
        <title>Complete genome sequence of Corynebacterium casei LMG S-19264T (=DSM 44701T), isolated from a smear-ripened cheese.</title>
        <authorList>
            <consortium name="US DOE Joint Genome Institute (JGI-PGF)"/>
            <person name="Walter F."/>
            <person name="Albersmeier A."/>
            <person name="Kalinowski J."/>
            <person name="Ruckert C."/>
        </authorList>
    </citation>
    <scope>NUCLEOTIDE SEQUENCE</scope>
    <source>
        <strain evidence="2">JCM 31311</strain>
    </source>
</reference>
<dbReference type="GO" id="GO:0016747">
    <property type="term" value="F:acyltransferase activity, transferring groups other than amino-acyl groups"/>
    <property type="evidence" value="ECO:0007669"/>
    <property type="project" value="InterPro"/>
</dbReference>
<dbReference type="Proteomes" id="UP000603865">
    <property type="component" value="Unassembled WGS sequence"/>
</dbReference>